<evidence type="ECO:0000256" key="1">
    <source>
        <dbReference type="SAM" id="MobiDB-lite"/>
    </source>
</evidence>
<keyword evidence="2" id="KW-0472">Membrane</keyword>
<keyword evidence="2" id="KW-0812">Transmembrane</keyword>
<accession>A0A2W0C1T9</accession>
<protein>
    <submittedName>
        <fullName evidence="3">Uncharacterized protein</fullName>
    </submittedName>
</protein>
<dbReference type="RefSeq" id="WP_110822833.1">
    <property type="nucleotide sequence ID" value="NZ_PRLG01000036.1"/>
</dbReference>
<feature type="transmembrane region" description="Helical" evidence="2">
    <location>
        <begin position="118"/>
        <end position="143"/>
    </location>
</feature>
<dbReference type="Proteomes" id="UP000247459">
    <property type="component" value="Unassembled WGS sequence"/>
</dbReference>
<dbReference type="OrthoDB" id="2666677at2"/>
<evidence type="ECO:0000313" key="4">
    <source>
        <dbReference type="Proteomes" id="UP000247459"/>
    </source>
</evidence>
<gene>
    <name evidence="3" type="ORF">PIL02S_06482</name>
</gene>
<evidence type="ECO:0000256" key="2">
    <source>
        <dbReference type="SAM" id="Phobius"/>
    </source>
</evidence>
<sequence>MKSKRAMIDRRNAERRVRREQKRNPPGPFFKLFDWIWKMVYVLFLLSLAVVAICHWFLDTGPGPRGTNLIPFTAERIATLMLFIMLATACVVGIRAMIKSKDKSSKRAYKQPDGKRLLIMKIIFFLFFALIIAISAIICWTQLKALADVWKLYLSWS</sequence>
<organism evidence="3 4">
    <name type="scientific">Paenibacillus illinoisensis</name>
    <dbReference type="NCBI Taxonomy" id="59845"/>
    <lineage>
        <taxon>Bacteria</taxon>
        <taxon>Bacillati</taxon>
        <taxon>Bacillota</taxon>
        <taxon>Bacilli</taxon>
        <taxon>Bacillales</taxon>
        <taxon>Paenibacillaceae</taxon>
        <taxon>Paenibacillus</taxon>
    </lineage>
</organism>
<reference evidence="3 4" key="1">
    <citation type="submission" date="2018-01" db="EMBL/GenBank/DDBJ databases">
        <title>Genome sequence of the PGP bacterium Paenibacillus illinoisensis E3.</title>
        <authorList>
            <person name="Rolli E."/>
            <person name="Marasco R."/>
            <person name="Bessem C."/>
            <person name="Michoud G."/>
            <person name="Gaiarsa S."/>
            <person name="Borin S."/>
            <person name="Daffonchio D."/>
        </authorList>
    </citation>
    <scope>NUCLEOTIDE SEQUENCE [LARGE SCALE GENOMIC DNA]</scope>
    <source>
        <strain evidence="3 4">E3</strain>
    </source>
</reference>
<proteinExistence type="predicted"/>
<name>A0A2W0C1T9_9BACL</name>
<feature type="transmembrane region" description="Helical" evidence="2">
    <location>
        <begin position="39"/>
        <end position="58"/>
    </location>
</feature>
<keyword evidence="2" id="KW-1133">Transmembrane helix</keyword>
<feature type="region of interest" description="Disordered" evidence="1">
    <location>
        <begin position="1"/>
        <end position="20"/>
    </location>
</feature>
<feature type="transmembrane region" description="Helical" evidence="2">
    <location>
        <begin position="78"/>
        <end position="98"/>
    </location>
</feature>
<dbReference type="AlphaFoldDB" id="A0A2W0C1T9"/>
<comment type="caution">
    <text evidence="3">The sequence shown here is derived from an EMBL/GenBank/DDBJ whole genome shotgun (WGS) entry which is preliminary data.</text>
</comment>
<evidence type="ECO:0000313" key="3">
    <source>
        <dbReference type="EMBL" id="PYY25644.1"/>
    </source>
</evidence>
<feature type="compositionally biased region" description="Basic and acidic residues" evidence="1">
    <location>
        <begin position="1"/>
        <end position="17"/>
    </location>
</feature>
<dbReference type="EMBL" id="PRLG01000036">
    <property type="protein sequence ID" value="PYY25644.1"/>
    <property type="molecule type" value="Genomic_DNA"/>
</dbReference>